<feature type="signal peptide" evidence="1">
    <location>
        <begin position="1"/>
        <end position="16"/>
    </location>
</feature>
<proteinExistence type="predicted"/>
<comment type="caution">
    <text evidence="2">The sequence shown here is derived from an EMBL/GenBank/DDBJ whole genome shotgun (WGS) entry which is preliminary data.</text>
</comment>
<evidence type="ECO:0000256" key="1">
    <source>
        <dbReference type="SAM" id="SignalP"/>
    </source>
</evidence>
<organism evidence="2 3">
    <name type="scientific">Taibaiella soli</name>
    <dbReference type="NCBI Taxonomy" id="1649169"/>
    <lineage>
        <taxon>Bacteria</taxon>
        <taxon>Pseudomonadati</taxon>
        <taxon>Bacteroidota</taxon>
        <taxon>Chitinophagia</taxon>
        <taxon>Chitinophagales</taxon>
        <taxon>Chitinophagaceae</taxon>
        <taxon>Taibaiella</taxon>
    </lineage>
</organism>
<reference evidence="2 3" key="1">
    <citation type="submission" date="2018-06" db="EMBL/GenBank/DDBJ databases">
        <title>Mucibacter soli gen. nov., sp. nov., a new member of the family Chitinophagaceae producing mucin.</title>
        <authorList>
            <person name="Kim M.-K."/>
            <person name="Park S."/>
            <person name="Kim T.-S."/>
            <person name="Joung Y."/>
            <person name="Han J.-H."/>
            <person name="Kim S.B."/>
        </authorList>
    </citation>
    <scope>NUCLEOTIDE SEQUENCE [LARGE SCALE GENOMIC DNA]</scope>
    <source>
        <strain evidence="2 3">R1-15</strain>
    </source>
</reference>
<sequence length="151" mass="17210">MKLSISLSFVLLFALAAGCKKDDTNSSAPASFTDVKWHLFSERVVDTADGSNSSYWANDSNNVDANEYYLWKPNDSFYVGRVLQGVKILDSGIWVRRSDNSSLIYMYENTYMNQVFFSLFSVSSVTSDKLEIAAFGFLPHTIEYYRFVKVR</sequence>
<dbReference type="EMBL" id="QKTW01000002">
    <property type="protein sequence ID" value="PZF74740.1"/>
    <property type="molecule type" value="Genomic_DNA"/>
</dbReference>
<gene>
    <name evidence="2" type="ORF">DN068_00650</name>
</gene>
<name>A0A2W2AQQ2_9BACT</name>
<dbReference type="RefSeq" id="WP_110996946.1">
    <property type="nucleotide sequence ID" value="NZ_QKTW01000002.1"/>
</dbReference>
<evidence type="ECO:0000313" key="3">
    <source>
        <dbReference type="Proteomes" id="UP000248745"/>
    </source>
</evidence>
<accession>A0A2W2AQQ2</accession>
<evidence type="ECO:0000313" key="2">
    <source>
        <dbReference type="EMBL" id="PZF74740.1"/>
    </source>
</evidence>
<dbReference type="Proteomes" id="UP000248745">
    <property type="component" value="Unassembled WGS sequence"/>
</dbReference>
<keyword evidence="3" id="KW-1185">Reference proteome</keyword>
<dbReference type="PROSITE" id="PS51257">
    <property type="entry name" value="PROKAR_LIPOPROTEIN"/>
    <property type="match status" value="1"/>
</dbReference>
<evidence type="ECO:0008006" key="4">
    <source>
        <dbReference type="Google" id="ProtNLM"/>
    </source>
</evidence>
<protein>
    <recommendedName>
        <fullName evidence="4">Lipocalin-like domain-containing protein</fullName>
    </recommendedName>
</protein>
<dbReference type="AlphaFoldDB" id="A0A2W2AQQ2"/>
<feature type="chain" id="PRO_5015881147" description="Lipocalin-like domain-containing protein" evidence="1">
    <location>
        <begin position="17"/>
        <end position="151"/>
    </location>
</feature>
<keyword evidence="1" id="KW-0732">Signal</keyword>